<organism evidence="4">
    <name type="scientific">marine sediment metagenome</name>
    <dbReference type="NCBI Taxonomy" id="412755"/>
    <lineage>
        <taxon>unclassified sequences</taxon>
        <taxon>metagenomes</taxon>
        <taxon>ecological metagenomes</taxon>
    </lineage>
</organism>
<accession>A0A0F9PBK6</accession>
<evidence type="ECO:0000259" key="3">
    <source>
        <dbReference type="Pfam" id="PF20441"/>
    </source>
</evidence>
<dbReference type="InterPro" id="IPR005021">
    <property type="entry name" value="Terminase_largesu-like"/>
</dbReference>
<dbReference type="EMBL" id="LAZR01002631">
    <property type="protein sequence ID" value="KKN27504.1"/>
    <property type="molecule type" value="Genomic_DNA"/>
</dbReference>
<evidence type="ECO:0000259" key="2">
    <source>
        <dbReference type="Pfam" id="PF03354"/>
    </source>
</evidence>
<dbReference type="Pfam" id="PF20441">
    <property type="entry name" value="TerL_nuclease"/>
    <property type="match status" value="1"/>
</dbReference>
<reference evidence="4" key="1">
    <citation type="journal article" date="2015" name="Nature">
        <title>Complex archaea that bridge the gap between prokaryotes and eukaryotes.</title>
        <authorList>
            <person name="Spang A."/>
            <person name="Saw J.H."/>
            <person name="Jorgensen S.L."/>
            <person name="Zaremba-Niedzwiedzka K."/>
            <person name="Martijn J."/>
            <person name="Lind A.E."/>
            <person name="van Eijk R."/>
            <person name="Schleper C."/>
            <person name="Guy L."/>
            <person name="Ettema T.J."/>
        </authorList>
    </citation>
    <scope>NUCLEOTIDE SEQUENCE</scope>
</reference>
<feature type="domain" description="Terminase large subunit-like ATPase" evidence="2">
    <location>
        <begin position="125"/>
        <end position="307"/>
    </location>
</feature>
<dbReference type="PANTHER" id="PTHR41287:SF1">
    <property type="entry name" value="PROTEIN YMFN"/>
    <property type="match status" value="1"/>
</dbReference>
<dbReference type="InterPro" id="IPR027417">
    <property type="entry name" value="P-loop_NTPase"/>
</dbReference>
<dbReference type="PANTHER" id="PTHR41287">
    <property type="match status" value="1"/>
</dbReference>
<dbReference type="AlphaFoldDB" id="A0A0F9PBK6"/>
<evidence type="ECO:0000313" key="4">
    <source>
        <dbReference type="EMBL" id="KKN27504.1"/>
    </source>
</evidence>
<feature type="region of interest" description="Disordered" evidence="1">
    <location>
        <begin position="36"/>
        <end position="59"/>
    </location>
</feature>
<dbReference type="GO" id="GO:0004519">
    <property type="term" value="F:endonuclease activity"/>
    <property type="evidence" value="ECO:0007669"/>
    <property type="project" value="InterPro"/>
</dbReference>
<sequence length="614" mass="69138">MWACVEPRPPPSCPAAWIIDLPAGRPSEDLARLKARNASGLRRPGRRKAPTSPKRTPAVRKPYRLGDKTLENHCRTLIPGYDPWRDAGDCYFDHAAGKAACRFFHDKLSHVKGKKARQPFDLAHWQIAVIGNVFGWKKPDGSRRYREVLIYVPRKNGKTTLAAGIVLIGLLEDDEPGAEIYGAGAKYAQACYVFEHARGMVRNCEELNERCQIFKGQAKAIQLTDHPENVDDIGCYRPISSESTEGHGQNTHMGIIDELHLQPDDTLVNSMRTATASEDRRQPLIVYLTTADFDRPSVCNQIHEYASKVRDGLCDPSFLPVIFEATKEEYWTDEAVWHRANPNLGVSVSLDYLRKECQRAQEVPTYENTFKRLHLNIKTGQETVFIPLDQWDECDDAVDEKQLKGRKCFGGLDLASRSDIAAWVLLFPPDKTDGKWRVLPRFFMPTDNAPERERRDRVPYATWGRQGFVTLTPGNVIDYATIENKIIEDGKRFNIVDIGADRWNLEYLRQQLSKIGVDFVEFGQGFQSMSEPTKELVGKLIPSGVLAHGGNPVLRWMVGHAACKEDPAGNVKLDKQKSSEKIDGLVALVMALGRAMVDLTQVSVYKKGRGLIRI</sequence>
<gene>
    <name evidence="4" type="ORF">LCGC14_0863880</name>
</gene>
<protein>
    <recommendedName>
        <fullName evidence="5">Terminase large subunit</fullName>
    </recommendedName>
</protein>
<dbReference type="InterPro" id="IPR046461">
    <property type="entry name" value="TerL_ATPase"/>
</dbReference>
<name>A0A0F9PBK6_9ZZZZ</name>
<dbReference type="Pfam" id="PF03354">
    <property type="entry name" value="TerL_ATPase"/>
    <property type="match status" value="1"/>
</dbReference>
<feature type="domain" description="Terminase large subunit-like endonuclease" evidence="3">
    <location>
        <begin position="320"/>
        <end position="596"/>
    </location>
</feature>
<evidence type="ECO:0008006" key="5">
    <source>
        <dbReference type="Google" id="ProtNLM"/>
    </source>
</evidence>
<dbReference type="InterPro" id="IPR046462">
    <property type="entry name" value="TerL_nuclease"/>
</dbReference>
<dbReference type="Gene3D" id="3.40.50.300">
    <property type="entry name" value="P-loop containing nucleotide triphosphate hydrolases"/>
    <property type="match status" value="1"/>
</dbReference>
<comment type="caution">
    <text evidence="4">The sequence shown here is derived from an EMBL/GenBank/DDBJ whole genome shotgun (WGS) entry which is preliminary data.</text>
</comment>
<evidence type="ECO:0000256" key="1">
    <source>
        <dbReference type="SAM" id="MobiDB-lite"/>
    </source>
</evidence>
<proteinExistence type="predicted"/>